<keyword evidence="2" id="KW-0812">Transmembrane</keyword>
<evidence type="ECO:0000256" key="2">
    <source>
        <dbReference type="SAM" id="Phobius"/>
    </source>
</evidence>
<dbReference type="SMART" id="SM00282">
    <property type="entry name" value="LamG"/>
    <property type="match status" value="1"/>
</dbReference>
<accession>A0AAV4CHL2</accession>
<dbReference type="PANTHER" id="PTHR15036">
    <property type="entry name" value="PIKACHURIN-LIKE PROTEIN"/>
    <property type="match status" value="1"/>
</dbReference>
<keyword evidence="5" id="KW-1185">Reference proteome</keyword>
<keyword evidence="2" id="KW-1133">Transmembrane helix</keyword>
<evidence type="ECO:0000256" key="1">
    <source>
        <dbReference type="PROSITE-ProRule" id="PRU00122"/>
    </source>
</evidence>
<name>A0AAV4CHL2_9GAST</name>
<organism evidence="4 5">
    <name type="scientific">Plakobranchus ocellatus</name>
    <dbReference type="NCBI Taxonomy" id="259542"/>
    <lineage>
        <taxon>Eukaryota</taxon>
        <taxon>Metazoa</taxon>
        <taxon>Spiralia</taxon>
        <taxon>Lophotrochozoa</taxon>
        <taxon>Mollusca</taxon>
        <taxon>Gastropoda</taxon>
        <taxon>Heterobranchia</taxon>
        <taxon>Euthyneura</taxon>
        <taxon>Panpulmonata</taxon>
        <taxon>Sacoglossa</taxon>
        <taxon>Placobranchoidea</taxon>
        <taxon>Plakobranchidae</taxon>
        <taxon>Plakobranchus</taxon>
    </lineage>
</organism>
<dbReference type="PANTHER" id="PTHR15036:SF85">
    <property type="entry name" value="SP2353, ISOFORM A"/>
    <property type="match status" value="1"/>
</dbReference>
<dbReference type="Pfam" id="PF00054">
    <property type="entry name" value="Laminin_G_1"/>
    <property type="match status" value="1"/>
</dbReference>
<comment type="caution">
    <text evidence="1">Lacks conserved residue(s) required for the propagation of feature annotation.</text>
</comment>
<keyword evidence="2" id="KW-0472">Membrane</keyword>
<dbReference type="GO" id="GO:0016020">
    <property type="term" value="C:membrane"/>
    <property type="evidence" value="ECO:0007669"/>
    <property type="project" value="UniProtKB-SubCell"/>
</dbReference>
<dbReference type="InterPro" id="IPR001791">
    <property type="entry name" value="Laminin_G"/>
</dbReference>
<sequence>MYIAQTILCPYGLVFIVGAAFISFFIWSIRNDNFKTSLNGIHLFALKTCCSVLIFPYLFRAIEVKLHSFLISIDSPVEVPHFSFNSSLEIPMPSRKYHHTKLRLIMKASSPDGLILYLGHSLPSGRGFFSLALKDGYAVFTIVTGRRIVQIKSPDRLNPNKWTLVLATHIGDSGYIKVSDQVVIHFSGLENNTNINYTRLNLKENSFYLGRDPRNDGSKLDETNRRSFTGCLQLVAINDEIIPLSGPKVSGINIFNCSVCEKLNEPCLNGGQCIPGKDSSYTCGSSKRLSNIQCKDVQGLRFTGKNFVRYKDKEILDKLVGERTDVHLEIRTTCPNGLIFWSGNMHKKTSESTSVVRDFLALGLESGVLRLYYDLGAGEAQANYTKTRLFDGNWHFIKIIR</sequence>
<comment type="caution">
    <text evidence="4">The sequence shown here is derived from an EMBL/GenBank/DDBJ whole genome shotgun (WGS) entry which is preliminary data.</text>
</comment>
<evidence type="ECO:0000313" key="4">
    <source>
        <dbReference type="EMBL" id="GFO30284.1"/>
    </source>
</evidence>
<proteinExistence type="predicted"/>
<evidence type="ECO:0000313" key="5">
    <source>
        <dbReference type="Proteomes" id="UP000735302"/>
    </source>
</evidence>
<dbReference type="PROSITE" id="PS50025">
    <property type="entry name" value="LAM_G_DOMAIN"/>
    <property type="match status" value="2"/>
</dbReference>
<feature type="transmembrane region" description="Helical" evidence="2">
    <location>
        <begin position="7"/>
        <end position="29"/>
    </location>
</feature>
<evidence type="ECO:0000259" key="3">
    <source>
        <dbReference type="PROSITE" id="PS50025"/>
    </source>
</evidence>
<dbReference type="CDD" id="cd00110">
    <property type="entry name" value="LamG"/>
    <property type="match status" value="2"/>
</dbReference>
<dbReference type="AlphaFoldDB" id="A0AAV4CHL2"/>
<dbReference type="SUPFAM" id="SSF49899">
    <property type="entry name" value="Concanavalin A-like lectins/glucanases"/>
    <property type="match status" value="2"/>
</dbReference>
<dbReference type="Pfam" id="PF02210">
    <property type="entry name" value="Laminin_G_2"/>
    <property type="match status" value="1"/>
</dbReference>
<reference evidence="4 5" key="1">
    <citation type="journal article" date="2021" name="Elife">
        <title>Chloroplast acquisition without the gene transfer in kleptoplastic sea slugs, Plakobranchus ocellatus.</title>
        <authorList>
            <person name="Maeda T."/>
            <person name="Takahashi S."/>
            <person name="Yoshida T."/>
            <person name="Shimamura S."/>
            <person name="Takaki Y."/>
            <person name="Nagai Y."/>
            <person name="Toyoda A."/>
            <person name="Suzuki Y."/>
            <person name="Arimoto A."/>
            <person name="Ishii H."/>
            <person name="Satoh N."/>
            <person name="Nishiyama T."/>
            <person name="Hasebe M."/>
            <person name="Maruyama T."/>
            <person name="Minagawa J."/>
            <person name="Obokata J."/>
            <person name="Shigenobu S."/>
        </authorList>
    </citation>
    <scope>NUCLEOTIDE SEQUENCE [LARGE SCALE GENOMIC DNA]</scope>
</reference>
<feature type="domain" description="Laminin G" evidence="3">
    <location>
        <begin position="297"/>
        <end position="401"/>
    </location>
</feature>
<dbReference type="InterPro" id="IPR050372">
    <property type="entry name" value="Neurexin-related_CASP"/>
</dbReference>
<dbReference type="Gene3D" id="2.60.120.200">
    <property type="match status" value="2"/>
</dbReference>
<feature type="domain" description="Laminin G" evidence="3">
    <location>
        <begin position="77"/>
        <end position="260"/>
    </location>
</feature>
<protein>
    <submittedName>
        <fullName evidence="4">Pikachurin-like</fullName>
    </submittedName>
</protein>
<dbReference type="Proteomes" id="UP000735302">
    <property type="component" value="Unassembled WGS sequence"/>
</dbReference>
<dbReference type="EMBL" id="BLXT01006233">
    <property type="protein sequence ID" value="GFO30284.1"/>
    <property type="molecule type" value="Genomic_DNA"/>
</dbReference>
<gene>
    <name evidence="4" type="ORF">PoB_005678900</name>
</gene>
<dbReference type="InterPro" id="IPR013320">
    <property type="entry name" value="ConA-like_dom_sf"/>
</dbReference>